<dbReference type="EMBL" id="JBHTJF010000035">
    <property type="protein sequence ID" value="MFD0944352.1"/>
    <property type="molecule type" value="Genomic_DNA"/>
</dbReference>
<evidence type="ECO:0000256" key="5">
    <source>
        <dbReference type="ARBA" id="ARBA00033172"/>
    </source>
</evidence>
<dbReference type="SUPFAM" id="SSF52949">
    <property type="entry name" value="Macro domain-like"/>
    <property type="match status" value="1"/>
</dbReference>
<dbReference type="InterPro" id="IPR000819">
    <property type="entry name" value="Peptidase_M17_C"/>
</dbReference>
<evidence type="ECO:0000256" key="4">
    <source>
        <dbReference type="ARBA" id="ARBA00022801"/>
    </source>
</evidence>
<dbReference type="Gene3D" id="3.40.630.10">
    <property type="entry name" value="Zn peptidases"/>
    <property type="match status" value="1"/>
</dbReference>
<organism evidence="10 11">
    <name type="scientific">Savagea faecisuis</name>
    <dbReference type="NCBI Taxonomy" id="1274803"/>
    <lineage>
        <taxon>Bacteria</taxon>
        <taxon>Bacillati</taxon>
        <taxon>Bacillota</taxon>
        <taxon>Bacilli</taxon>
        <taxon>Bacillales</taxon>
        <taxon>Caryophanaceae</taxon>
        <taxon>Savagea</taxon>
    </lineage>
</organism>
<evidence type="ECO:0000313" key="10">
    <source>
        <dbReference type="EMBL" id="MFD0944352.1"/>
    </source>
</evidence>
<comment type="caution">
    <text evidence="10">The sequence shown here is derived from an EMBL/GenBank/DDBJ whole genome shotgun (WGS) entry which is preliminary data.</text>
</comment>
<dbReference type="InterPro" id="IPR011356">
    <property type="entry name" value="Leucine_aapep/pepB"/>
</dbReference>
<evidence type="ECO:0000256" key="6">
    <source>
        <dbReference type="ARBA" id="ARBA00049972"/>
    </source>
</evidence>
<dbReference type="InterPro" id="IPR008283">
    <property type="entry name" value="Peptidase_M17_N"/>
</dbReference>
<dbReference type="GO" id="GO:0004177">
    <property type="term" value="F:aminopeptidase activity"/>
    <property type="evidence" value="ECO:0007669"/>
    <property type="project" value="UniProtKB-KW"/>
</dbReference>
<dbReference type="PANTHER" id="PTHR11963:SF20">
    <property type="entry name" value="PEPTIDASE B"/>
    <property type="match status" value="1"/>
</dbReference>
<dbReference type="PROSITE" id="PS00631">
    <property type="entry name" value="CYTOSOL_AP"/>
    <property type="match status" value="1"/>
</dbReference>
<feature type="domain" description="Cytosol aminopeptidase" evidence="9">
    <location>
        <begin position="301"/>
        <end position="308"/>
    </location>
</feature>
<keyword evidence="2 10" id="KW-0031">Aminopeptidase</keyword>
<sequence>MVQAHIILQDDARITRQLEATNYMNDQEGTFTTAFIDGDLYYVVRPSALKENKLDEVRSLAGDISRHAQQAKIERVTAAQQVIDTLMNDATTAFVEGFHLGAYAFDKYKSKKANPVAQLIIEGADAEAVSLGKTRADAMALARDLMNEVSDHLNPEYYAEWMTEHFASTNVDVTILDRDALIEHEMNGVLTVGQGSKYEQRFAELRLANNPSKPLVALVGKGVTFDTGGISLKSGADLSDMRMDMGGSAAVVGAMHLLAETNADVNVIGLIPMVENAPDNTSVYPGEIITYKNGTTVQVGNTDAEGRLILADALLRADELGAEYVVDIATLTGAIHNALGTDIAGVFGNDESLAFEMKKIGDENGDFNWPMPLVQSYNRGLKSDYADLNNISNLGFAGSITAGLFLQHFVKPETKWLHVDMAGTMEAPAAKGYYAKSATGFGARLLADYALNVSK</sequence>
<dbReference type="SUPFAM" id="SSF53187">
    <property type="entry name" value="Zn-dependent exopeptidases"/>
    <property type="match status" value="1"/>
</dbReference>
<dbReference type="RefSeq" id="WP_381013602.1">
    <property type="nucleotide sequence ID" value="NZ_JBHTJF010000035.1"/>
</dbReference>
<dbReference type="Proteomes" id="UP001596976">
    <property type="component" value="Unassembled WGS sequence"/>
</dbReference>
<evidence type="ECO:0000256" key="7">
    <source>
        <dbReference type="ARBA" id="ARBA00050021"/>
    </source>
</evidence>
<name>A0ABW3GZP3_9BACL</name>
<accession>A0ABW3GZP3</accession>
<reference evidence="11" key="1">
    <citation type="journal article" date="2019" name="Int. J. Syst. Evol. Microbiol.">
        <title>The Global Catalogue of Microorganisms (GCM) 10K type strain sequencing project: providing services to taxonomists for standard genome sequencing and annotation.</title>
        <authorList>
            <consortium name="The Broad Institute Genomics Platform"/>
            <consortium name="The Broad Institute Genome Sequencing Center for Infectious Disease"/>
            <person name="Wu L."/>
            <person name="Ma J."/>
        </authorList>
    </citation>
    <scope>NUCLEOTIDE SEQUENCE [LARGE SCALE GENOMIC DNA]</scope>
    <source>
        <strain evidence="11">CCUG 63563</strain>
    </source>
</reference>
<comment type="function">
    <text evidence="6">Presumably involved in the processing and regular turnover of intracellular proteins. Catalyzes the removal of unsubstituted N-terminal amino acids from various peptides.</text>
</comment>
<dbReference type="InterPro" id="IPR043472">
    <property type="entry name" value="Macro_dom-like"/>
</dbReference>
<evidence type="ECO:0000256" key="2">
    <source>
        <dbReference type="ARBA" id="ARBA00022438"/>
    </source>
</evidence>
<evidence type="ECO:0000313" key="11">
    <source>
        <dbReference type="Proteomes" id="UP001596976"/>
    </source>
</evidence>
<dbReference type="PRINTS" id="PR00481">
    <property type="entry name" value="LAMNOPPTDASE"/>
</dbReference>
<dbReference type="CDD" id="cd00433">
    <property type="entry name" value="Peptidase_M17"/>
    <property type="match status" value="1"/>
</dbReference>
<evidence type="ECO:0000259" key="9">
    <source>
        <dbReference type="PROSITE" id="PS00631"/>
    </source>
</evidence>
<gene>
    <name evidence="10" type="ORF">ACFQ0V_11415</name>
</gene>
<protein>
    <recommendedName>
        <fullName evidence="7">Probable cytosol aminopeptidase</fullName>
    </recommendedName>
    <alternativeName>
        <fullName evidence="8">Leucine aminopeptidase</fullName>
    </alternativeName>
    <alternativeName>
        <fullName evidence="5">Leucyl aminopeptidase</fullName>
    </alternativeName>
</protein>
<dbReference type="Pfam" id="PF02789">
    <property type="entry name" value="Peptidase_M17_N"/>
    <property type="match status" value="1"/>
</dbReference>
<dbReference type="Gene3D" id="3.40.220.10">
    <property type="entry name" value="Leucine Aminopeptidase, subunit E, domain 1"/>
    <property type="match status" value="1"/>
</dbReference>
<proteinExistence type="inferred from homology"/>
<comment type="similarity">
    <text evidence="1">Belongs to the peptidase M17 family.</text>
</comment>
<dbReference type="PANTHER" id="PTHR11963">
    <property type="entry name" value="LEUCINE AMINOPEPTIDASE-RELATED"/>
    <property type="match status" value="1"/>
</dbReference>
<keyword evidence="11" id="KW-1185">Reference proteome</keyword>
<keyword evidence="4" id="KW-0378">Hydrolase</keyword>
<keyword evidence="3" id="KW-0645">Protease</keyword>
<evidence type="ECO:0000256" key="1">
    <source>
        <dbReference type="ARBA" id="ARBA00009528"/>
    </source>
</evidence>
<evidence type="ECO:0000256" key="8">
    <source>
        <dbReference type="ARBA" id="ARBA00050061"/>
    </source>
</evidence>
<evidence type="ECO:0000256" key="3">
    <source>
        <dbReference type="ARBA" id="ARBA00022670"/>
    </source>
</evidence>
<dbReference type="Pfam" id="PF00883">
    <property type="entry name" value="Peptidase_M17"/>
    <property type="match status" value="1"/>
</dbReference>